<evidence type="ECO:0000256" key="9">
    <source>
        <dbReference type="ARBA" id="ARBA00022989"/>
    </source>
</evidence>
<evidence type="ECO:0000256" key="10">
    <source>
        <dbReference type="ARBA" id="ARBA00023034"/>
    </source>
</evidence>
<dbReference type="GO" id="GO:0015012">
    <property type="term" value="P:heparan sulfate proteoglycan biosynthetic process"/>
    <property type="evidence" value="ECO:0007669"/>
    <property type="project" value="TreeGrafter"/>
</dbReference>
<dbReference type="RefSeq" id="WP_107033332.1">
    <property type="nucleotide sequence ID" value="NZ_PUEC01000043.1"/>
</dbReference>
<evidence type="ECO:0000256" key="5">
    <source>
        <dbReference type="ARBA" id="ARBA00022692"/>
    </source>
</evidence>
<dbReference type="Proteomes" id="UP000244905">
    <property type="component" value="Unassembled WGS sequence"/>
</dbReference>
<comment type="caution">
    <text evidence="15">The sequence shown here is derived from an EMBL/GenBank/DDBJ whole genome shotgun (WGS) entry which is preliminary data.</text>
</comment>
<dbReference type="AlphaFoldDB" id="A0A2V1ILU3"/>
<gene>
    <name evidence="15" type="ORF">C5O23_12895</name>
</gene>
<evidence type="ECO:0000256" key="13">
    <source>
        <dbReference type="ARBA" id="ARBA00023180"/>
    </source>
</evidence>
<dbReference type="PANTHER" id="PTHR46025:SF3">
    <property type="entry name" value="XYLOSYLTRANSFERASE OXT"/>
    <property type="match status" value="1"/>
</dbReference>
<dbReference type="GO" id="GO:0030158">
    <property type="term" value="F:protein xylosyltransferase activity"/>
    <property type="evidence" value="ECO:0007669"/>
    <property type="project" value="InterPro"/>
</dbReference>
<dbReference type="GO" id="GO:0046872">
    <property type="term" value="F:metal ion binding"/>
    <property type="evidence" value="ECO:0007669"/>
    <property type="project" value="UniProtKB-KW"/>
</dbReference>
<keyword evidence="16" id="KW-1185">Reference proteome</keyword>
<organism evidence="15 16">
    <name type="scientific">Duncaniella muris</name>
    <dbReference type="NCBI Taxonomy" id="2094150"/>
    <lineage>
        <taxon>Bacteria</taxon>
        <taxon>Pseudomonadati</taxon>
        <taxon>Bacteroidota</taxon>
        <taxon>Bacteroidia</taxon>
        <taxon>Bacteroidales</taxon>
        <taxon>Muribaculaceae</taxon>
        <taxon>Duncaniella</taxon>
    </lineage>
</organism>
<keyword evidence="9" id="KW-1133">Transmembrane helix</keyword>
<evidence type="ECO:0000256" key="12">
    <source>
        <dbReference type="ARBA" id="ARBA00023157"/>
    </source>
</evidence>
<dbReference type="GO" id="GO:0016020">
    <property type="term" value="C:membrane"/>
    <property type="evidence" value="ECO:0007669"/>
    <property type="project" value="InterPro"/>
</dbReference>
<keyword evidence="5" id="KW-0812">Transmembrane</keyword>
<keyword evidence="6" id="KW-0479">Metal-binding</keyword>
<dbReference type="Pfam" id="PF02485">
    <property type="entry name" value="Branch"/>
    <property type="match status" value="1"/>
</dbReference>
<evidence type="ECO:0000313" key="15">
    <source>
        <dbReference type="EMBL" id="PWB00412.1"/>
    </source>
</evidence>
<dbReference type="InterPro" id="IPR003406">
    <property type="entry name" value="Glyco_trans_14"/>
</dbReference>
<dbReference type="PANTHER" id="PTHR46025">
    <property type="entry name" value="XYLOSYLTRANSFERASE OXT"/>
    <property type="match status" value="1"/>
</dbReference>
<dbReference type="EMBL" id="PUEC01000043">
    <property type="protein sequence ID" value="PWB00412.1"/>
    <property type="molecule type" value="Genomic_DNA"/>
</dbReference>
<evidence type="ECO:0000256" key="2">
    <source>
        <dbReference type="ARBA" id="ARBA00004648"/>
    </source>
</evidence>
<evidence type="ECO:0000256" key="14">
    <source>
        <dbReference type="ARBA" id="ARBA00042865"/>
    </source>
</evidence>
<dbReference type="GeneID" id="82527216"/>
<evidence type="ECO:0000256" key="11">
    <source>
        <dbReference type="ARBA" id="ARBA00023136"/>
    </source>
</evidence>
<evidence type="ECO:0000256" key="7">
    <source>
        <dbReference type="ARBA" id="ARBA00022824"/>
    </source>
</evidence>
<evidence type="ECO:0000256" key="3">
    <source>
        <dbReference type="ARBA" id="ARBA00022676"/>
    </source>
</evidence>
<keyword evidence="11" id="KW-0472">Membrane</keyword>
<reference evidence="16" key="1">
    <citation type="submission" date="2018-02" db="EMBL/GenBank/DDBJ databases">
        <authorList>
            <person name="Clavel T."/>
            <person name="Strowig T."/>
        </authorList>
    </citation>
    <scope>NUCLEOTIDE SEQUENCE [LARGE SCALE GENOMIC DNA]</scope>
    <source>
        <strain evidence="16">DSM 103720</strain>
    </source>
</reference>
<evidence type="ECO:0000256" key="1">
    <source>
        <dbReference type="ARBA" id="ARBA00004323"/>
    </source>
</evidence>
<keyword evidence="4 15" id="KW-0808">Transferase</keyword>
<dbReference type="InterPro" id="IPR043538">
    <property type="entry name" value="XYLT"/>
</dbReference>
<proteinExistence type="predicted"/>
<evidence type="ECO:0000256" key="6">
    <source>
        <dbReference type="ARBA" id="ARBA00022723"/>
    </source>
</evidence>
<sequence length="250" mass="29787">MYPPPCRKYLSKIEFISKRVKVYWGHYSQIVCELNLLESVLTSGMEYSYIHLISGVDMPLKTQDEIHDFCDKHMGNEFIQFDNSDFNLRDLKEKTEYPYYWGRHLRLDGLYSKTVGRIMFHISRMIVKGLRLRSHYDIELHKGPQWFSITKGLAHWLVNNRKDILKTFKHVWCPDEMMVQTFTLISPFANNISSRGNLRKIDWERGAPYTWQDGDFDELINSDAMFARKFAMQQTPELINKLTKYLRQCH</sequence>
<keyword evidence="10" id="KW-0333">Golgi apparatus</keyword>
<accession>A0A2V1ILU3</accession>
<comment type="subcellular location">
    <subcellularLocation>
        <location evidence="2">Endoplasmic reticulum membrane</location>
        <topology evidence="2">Single-pass type II membrane protein</topology>
    </subcellularLocation>
    <subcellularLocation>
        <location evidence="1">Golgi apparatus membrane</location>
        <topology evidence="1">Single-pass type II membrane protein</topology>
    </subcellularLocation>
</comment>
<name>A0A2V1ILU3_9BACT</name>
<protein>
    <recommendedName>
        <fullName evidence="14">Peptide O-xylosyltransferase</fullName>
    </recommendedName>
</protein>
<evidence type="ECO:0000256" key="8">
    <source>
        <dbReference type="ARBA" id="ARBA00022968"/>
    </source>
</evidence>
<keyword evidence="12" id="KW-1015">Disulfide bond</keyword>
<dbReference type="GO" id="GO:0050650">
    <property type="term" value="P:chondroitin sulfate proteoglycan biosynthetic process"/>
    <property type="evidence" value="ECO:0007669"/>
    <property type="project" value="TreeGrafter"/>
</dbReference>
<keyword evidence="7" id="KW-0256">Endoplasmic reticulum</keyword>
<keyword evidence="13" id="KW-0325">Glycoprotein</keyword>
<keyword evidence="8" id="KW-0735">Signal-anchor</keyword>
<keyword evidence="3" id="KW-0328">Glycosyltransferase</keyword>
<evidence type="ECO:0000313" key="16">
    <source>
        <dbReference type="Proteomes" id="UP000244905"/>
    </source>
</evidence>
<evidence type="ECO:0000256" key="4">
    <source>
        <dbReference type="ARBA" id="ARBA00022679"/>
    </source>
</evidence>